<keyword evidence="2" id="KW-0378">Hydrolase</keyword>
<sequence length="256" mass="29440">MALTNMRAYTLSRWGSTGGIYWMVKPSRKFSTELKLPIRVRVVPTPERRLGDHIHTNFRDLYNHLRGEGYYLEVLQQPFTCFDAGNYGTLMLVDPEEEFFPAEIAKLRRDILQQGLSLLVFAGWYNTTIQDLLRFYDSHTRRLWSPPTGGTNVPALNDLLAPLGIQFGDTVLSGDFSLGNKSGECLIPAIAIFQWDILSTLYTHTYYLLVLASRSFMYFERRMRRFAFQLFVRVGGKIGRAAAKRRQFSGVQAYKL</sequence>
<proteinExistence type="predicted"/>
<dbReference type="Pfam" id="PF23090">
    <property type="entry name" value="MBTPS1_4th"/>
    <property type="match status" value="1"/>
</dbReference>
<dbReference type="InterPro" id="IPR050131">
    <property type="entry name" value="Peptidase_S8_subtilisin-like"/>
</dbReference>
<reference evidence="4 5" key="1">
    <citation type="submission" date="2018-11" db="EMBL/GenBank/DDBJ databases">
        <authorList>
            <consortium name="Pathogen Informatics"/>
        </authorList>
    </citation>
    <scope>NUCLEOTIDE SEQUENCE [LARGE SCALE GENOMIC DNA]</scope>
</reference>
<dbReference type="PANTHER" id="PTHR43806:SF7">
    <property type="entry name" value="MEMBRANE-BOUND TRANSCRIPTION FACTOR SITE-1 PROTEASE"/>
    <property type="match status" value="1"/>
</dbReference>
<evidence type="ECO:0000256" key="1">
    <source>
        <dbReference type="ARBA" id="ARBA00022670"/>
    </source>
</evidence>
<dbReference type="EMBL" id="UYRU01057347">
    <property type="protein sequence ID" value="VDN13782.1"/>
    <property type="molecule type" value="Genomic_DNA"/>
</dbReference>
<evidence type="ECO:0000259" key="3">
    <source>
        <dbReference type="Pfam" id="PF23090"/>
    </source>
</evidence>
<evidence type="ECO:0000313" key="4">
    <source>
        <dbReference type="EMBL" id="VDN13782.1"/>
    </source>
</evidence>
<dbReference type="Proteomes" id="UP000281553">
    <property type="component" value="Unassembled WGS sequence"/>
</dbReference>
<keyword evidence="5" id="KW-1185">Reference proteome</keyword>
<evidence type="ECO:0000256" key="2">
    <source>
        <dbReference type="ARBA" id="ARBA00022825"/>
    </source>
</evidence>
<dbReference type="GO" id="GO:0006508">
    <property type="term" value="P:proteolysis"/>
    <property type="evidence" value="ECO:0007669"/>
    <property type="project" value="UniProtKB-KW"/>
</dbReference>
<protein>
    <recommendedName>
        <fullName evidence="3">MBTPS1 fourth domain-containing protein</fullName>
    </recommendedName>
</protein>
<accession>A0A3P7P079</accession>
<keyword evidence="1" id="KW-0645">Protease</keyword>
<evidence type="ECO:0000313" key="5">
    <source>
        <dbReference type="Proteomes" id="UP000281553"/>
    </source>
</evidence>
<dbReference type="OrthoDB" id="1740355at2759"/>
<keyword evidence="2" id="KW-0720">Serine protease</keyword>
<dbReference type="AlphaFoldDB" id="A0A3P7P079"/>
<dbReference type="PANTHER" id="PTHR43806">
    <property type="entry name" value="PEPTIDASE S8"/>
    <property type="match status" value="1"/>
</dbReference>
<dbReference type="GO" id="GO:0005794">
    <property type="term" value="C:Golgi apparatus"/>
    <property type="evidence" value="ECO:0007669"/>
    <property type="project" value="TreeGrafter"/>
</dbReference>
<gene>
    <name evidence="4" type="ORF">DILT_LOCUS9613</name>
</gene>
<organism evidence="4 5">
    <name type="scientific">Dibothriocephalus latus</name>
    <name type="common">Fish tapeworm</name>
    <name type="synonym">Diphyllobothrium latum</name>
    <dbReference type="NCBI Taxonomy" id="60516"/>
    <lineage>
        <taxon>Eukaryota</taxon>
        <taxon>Metazoa</taxon>
        <taxon>Spiralia</taxon>
        <taxon>Lophotrochozoa</taxon>
        <taxon>Platyhelminthes</taxon>
        <taxon>Cestoda</taxon>
        <taxon>Eucestoda</taxon>
        <taxon>Diphyllobothriidea</taxon>
        <taxon>Diphyllobothriidae</taxon>
        <taxon>Dibothriocephalus</taxon>
    </lineage>
</organism>
<name>A0A3P7P079_DIBLA</name>
<feature type="domain" description="MBTPS1 fourth" evidence="3">
    <location>
        <begin position="51"/>
        <end position="181"/>
    </location>
</feature>
<dbReference type="InterPro" id="IPR057032">
    <property type="entry name" value="MBTPS1_4th"/>
</dbReference>
<dbReference type="GO" id="GO:0004252">
    <property type="term" value="F:serine-type endopeptidase activity"/>
    <property type="evidence" value="ECO:0007669"/>
    <property type="project" value="TreeGrafter"/>
</dbReference>